<keyword evidence="1" id="KW-0812">Transmembrane</keyword>
<dbReference type="Proteomes" id="UP000180098">
    <property type="component" value="Unassembled WGS sequence"/>
</dbReference>
<evidence type="ECO:0000256" key="1">
    <source>
        <dbReference type="SAM" id="Phobius"/>
    </source>
</evidence>
<accession>A0A1S2LRX5</accession>
<proteinExistence type="predicted"/>
<organism evidence="2 3">
    <name type="scientific">Anaerobacillus arseniciselenatis</name>
    <dbReference type="NCBI Taxonomy" id="85682"/>
    <lineage>
        <taxon>Bacteria</taxon>
        <taxon>Bacillati</taxon>
        <taxon>Bacillota</taxon>
        <taxon>Bacilli</taxon>
        <taxon>Bacillales</taxon>
        <taxon>Bacillaceae</taxon>
        <taxon>Anaerobacillus</taxon>
    </lineage>
</organism>
<dbReference type="EMBL" id="MLQQ01000010">
    <property type="protein sequence ID" value="OIJ14135.1"/>
    <property type="molecule type" value="Genomic_DNA"/>
</dbReference>
<sequence length="135" mass="15510">MKIRLKQNLLLIIVIFLMQPEEVFAHRMLVEVVDDGVIQVRYDDGTRSGIAKVTAYDDLGDLLFEENVNENGIVYFDSSINIAQIVADDGMGHRATWTNDREEPIPLIPVWMRTLLGVSLLLFIASFFHYRNQKK</sequence>
<keyword evidence="1" id="KW-1133">Transmembrane helix</keyword>
<keyword evidence="3" id="KW-1185">Reference proteome</keyword>
<keyword evidence="1" id="KW-0472">Membrane</keyword>
<evidence type="ECO:0000313" key="3">
    <source>
        <dbReference type="Proteomes" id="UP000180098"/>
    </source>
</evidence>
<evidence type="ECO:0000313" key="2">
    <source>
        <dbReference type="EMBL" id="OIJ14135.1"/>
    </source>
</evidence>
<gene>
    <name evidence="2" type="ORF">BKP35_08025</name>
</gene>
<reference evidence="2 3" key="1">
    <citation type="submission" date="2016-10" db="EMBL/GenBank/DDBJ databases">
        <title>Draft genome sequences of four alkaliphilic bacteria belonging to the Anaerobacillus genus.</title>
        <authorList>
            <person name="Bassil N.M."/>
            <person name="Lloyd J.R."/>
        </authorList>
    </citation>
    <scope>NUCLEOTIDE SEQUENCE [LARGE SCALE GENOMIC DNA]</scope>
    <source>
        <strain evidence="2 3">DSM 15340</strain>
    </source>
</reference>
<protein>
    <submittedName>
        <fullName evidence="2">Uncharacterized protein</fullName>
    </submittedName>
</protein>
<dbReference type="RefSeq" id="WP_071312830.1">
    <property type="nucleotide sequence ID" value="NZ_MLQQ01000010.1"/>
</dbReference>
<dbReference type="OrthoDB" id="2886722at2"/>
<feature type="transmembrane region" description="Helical" evidence="1">
    <location>
        <begin position="110"/>
        <end position="130"/>
    </location>
</feature>
<name>A0A1S2LRX5_9BACI</name>
<comment type="caution">
    <text evidence="2">The sequence shown here is derived from an EMBL/GenBank/DDBJ whole genome shotgun (WGS) entry which is preliminary data.</text>
</comment>
<dbReference type="AlphaFoldDB" id="A0A1S2LRX5"/>